<sequence length="410" mass="45959">MDTIHVHSHFLSHFPHKPTKTMLMLTAIQGSVRVPSFSHLFCTYTHSSFSSIIKPPQPVTAHFNSLRSANNFSRLSVFNANVSDAKTVNSNDTANPEVVETSLDDMRQARRSADWEAIRAYLENGSIFEGRVEGCNAGGLLVRFYSLLGFLPFPQLSPSHTCKAPQKSIHEIAEALTGTLIPVKVIQADEENRRLIFSEKEAVWTRFSEKIQVGDAFVGRVGAVEDYGAFVHLRFPDGLYHLTGLVHLSEVSWDLIQDVRDILNEGDQVRVKVINIDRHRSRIALSIKQLEQDPLLETLDKVIQQDGSVGSDSLGSSQSSTIEPLPGLEEIIQELLREDGIDDIRINKQGFEKRVVSQDLQLWLSNAPPVNRKFTLLARAGRQVQEIQLITTLDQEGIKKALQRVLERVP</sequence>
<dbReference type="GO" id="GO:0003676">
    <property type="term" value="F:nucleic acid binding"/>
    <property type="evidence" value="ECO:0007669"/>
    <property type="project" value="InterPro"/>
</dbReference>
<evidence type="ECO:0000313" key="2">
    <source>
        <dbReference type="EMBL" id="KAJ8755339.1"/>
    </source>
</evidence>
<dbReference type="SUPFAM" id="SSF50249">
    <property type="entry name" value="Nucleic acid-binding proteins"/>
    <property type="match status" value="2"/>
</dbReference>
<evidence type="ECO:0000313" key="3">
    <source>
        <dbReference type="Proteomes" id="UP001159364"/>
    </source>
</evidence>
<dbReference type="InterPro" id="IPR052757">
    <property type="entry name" value="Ribosomal_protein_S1"/>
</dbReference>
<organism evidence="2 3">
    <name type="scientific">Erythroxylum novogranatense</name>
    <dbReference type="NCBI Taxonomy" id="1862640"/>
    <lineage>
        <taxon>Eukaryota</taxon>
        <taxon>Viridiplantae</taxon>
        <taxon>Streptophyta</taxon>
        <taxon>Embryophyta</taxon>
        <taxon>Tracheophyta</taxon>
        <taxon>Spermatophyta</taxon>
        <taxon>Magnoliopsida</taxon>
        <taxon>eudicotyledons</taxon>
        <taxon>Gunneridae</taxon>
        <taxon>Pentapetalae</taxon>
        <taxon>rosids</taxon>
        <taxon>fabids</taxon>
        <taxon>Malpighiales</taxon>
        <taxon>Erythroxylaceae</taxon>
        <taxon>Erythroxylum</taxon>
    </lineage>
</organism>
<keyword evidence="3" id="KW-1185">Reference proteome</keyword>
<dbReference type="InterPro" id="IPR012340">
    <property type="entry name" value="NA-bd_OB-fold"/>
</dbReference>
<dbReference type="PROSITE" id="PS50126">
    <property type="entry name" value="S1"/>
    <property type="match status" value="2"/>
</dbReference>
<feature type="domain" description="S1 motif" evidence="1">
    <location>
        <begin position="125"/>
        <end position="200"/>
    </location>
</feature>
<gene>
    <name evidence="2" type="ORF">K2173_019137</name>
</gene>
<reference evidence="2 3" key="1">
    <citation type="submission" date="2021-09" db="EMBL/GenBank/DDBJ databases">
        <title>Genomic insights and catalytic innovation underlie evolution of tropane alkaloids biosynthesis.</title>
        <authorList>
            <person name="Wang Y.-J."/>
            <person name="Tian T."/>
            <person name="Huang J.-P."/>
            <person name="Huang S.-X."/>
        </authorList>
    </citation>
    <scope>NUCLEOTIDE SEQUENCE [LARGE SCALE GENOMIC DNA]</scope>
    <source>
        <strain evidence="2">KIB-2018</strain>
        <tissue evidence="2">Leaf</tissue>
    </source>
</reference>
<feature type="domain" description="S1 motif" evidence="1">
    <location>
        <begin position="214"/>
        <end position="288"/>
    </location>
</feature>
<protein>
    <recommendedName>
        <fullName evidence="1">S1 motif domain-containing protein</fullName>
    </recommendedName>
</protein>
<dbReference type="Proteomes" id="UP001159364">
    <property type="component" value="Linkage Group LG09"/>
</dbReference>
<dbReference type="PANTHER" id="PTHR47559">
    <property type="entry name" value="OS03G0844900 PROTEIN"/>
    <property type="match status" value="1"/>
</dbReference>
<dbReference type="Pfam" id="PF00575">
    <property type="entry name" value="S1"/>
    <property type="match status" value="2"/>
</dbReference>
<proteinExistence type="predicted"/>
<dbReference type="InterPro" id="IPR003029">
    <property type="entry name" value="S1_domain"/>
</dbReference>
<dbReference type="AlphaFoldDB" id="A0AAV8SU16"/>
<comment type="caution">
    <text evidence="2">The sequence shown here is derived from an EMBL/GenBank/DDBJ whole genome shotgun (WGS) entry which is preliminary data.</text>
</comment>
<name>A0AAV8SU16_9ROSI</name>
<evidence type="ECO:0000259" key="1">
    <source>
        <dbReference type="PROSITE" id="PS50126"/>
    </source>
</evidence>
<dbReference type="Gene3D" id="2.40.50.140">
    <property type="entry name" value="Nucleic acid-binding proteins"/>
    <property type="match status" value="2"/>
</dbReference>
<accession>A0AAV8SU16</accession>
<dbReference type="EMBL" id="JAIWQS010000009">
    <property type="protein sequence ID" value="KAJ8755339.1"/>
    <property type="molecule type" value="Genomic_DNA"/>
</dbReference>
<dbReference type="SMART" id="SM00316">
    <property type="entry name" value="S1"/>
    <property type="match status" value="2"/>
</dbReference>
<dbReference type="PANTHER" id="PTHR47559:SF1">
    <property type="entry name" value="OS03G0844900 PROTEIN"/>
    <property type="match status" value="1"/>
</dbReference>